<evidence type="ECO:0000313" key="4">
    <source>
        <dbReference type="Proteomes" id="UP000324241"/>
    </source>
</evidence>
<evidence type="ECO:0000313" key="2">
    <source>
        <dbReference type="EMBL" id="THC90500.1"/>
    </source>
</evidence>
<organism evidence="2 3">
    <name type="scientific">Aspergillus tanneri</name>
    <dbReference type="NCBI Taxonomy" id="1220188"/>
    <lineage>
        <taxon>Eukaryota</taxon>
        <taxon>Fungi</taxon>
        <taxon>Dikarya</taxon>
        <taxon>Ascomycota</taxon>
        <taxon>Pezizomycotina</taxon>
        <taxon>Eurotiomycetes</taxon>
        <taxon>Eurotiomycetidae</taxon>
        <taxon>Eurotiales</taxon>
        <taxon>Aspergillaceae</taxon>
        <taxon>Aspergillus</taxon>
        <taxon>Aspergillus subgen. Circumdati</taxon>
    </lineage>
</organism>
<dbReference type="Proteomes" id="UP000308092">
    <property type="component" value="Unassembled WGS sequence"/>
</dbReference>
<dbReference type="AlphaFoldDB" id="A0A4S3J6E3"/>
<dbReference type="EMBL" id="QUQM01000004">
    <property type="protein sequence ID" value="KAA8646875.1"/>
    <property type="molecule type" value="Genomic_DNA"/>
</dbReference>
<proteinExistence type="predicted"/>
<dbReference type="EMBL" id="SOSA01000514">
    <property type="protein sequence ID" value="THC90500.1"/>
    <property type="molecule type" value="Genomic_DNA"/>
</dbReference>
<protein>
    <submittedName>
        <fullName evidence="2">Uncharacterized protein</fullName>
    </submittedName>
</protein>
<dbReference type="Proteomes" id="UP000324241">
    <property type="component" value="Unassembled WGS sequence"/>
</dbReference>
<reference evidence="2 3" key="1">
    <citation type="submission" date="2019-03" db="EMBL/GenBank/DDBJ databases">
        <title>The genome sequence of a newly discovered highly antifungal drug resistant Aspergillus species, Aspergillus tanneri NIH 1004.</title>
        <authorList>
            <person name="Mounaud S."/>
            <person name="Singh I."/>
            <person name="Joardar V."/>
            <person name="Pakala S."/>
            <person name="Pakala S."/>
            <person name="Venepally P."/>
            <person name="Hoover J."/>
            <person name="Nierman W."/>
            <person name="Chung J."/>
            <person name="Losada L."/>
        </authorList>
    </citation>
    <scope>NUCLEOTIDE SEQUENCE [LARGE SCALE GENOMIC DNA]</scope>
    <source>
        <strain evidence="2 3">NIH1004</strain>
    </source>
</reference>
<dbReference type="RefSeq" id="XP_033426236.1">
    <property type="nucleotide sequence ID" value="XM_033570204.1"/>
</dbReference>
<name>A0A4S3J6E3_9EURO</name>
<dbReference type="GeneID" id="54328252"/>
<reference evidence="1 4" key="2">
    <citation type="submission" date="2019-08" db="EMBL/GenBank/DDBJ databases">
        <title>The genome sequence of a newly discovered highly antifungal drug resistant Aspergillus species, Aspergillus tanneri NIH 1004.</title>
        <authorList>
            <person name="Mounaud S."/>
            <person name="Singh I."/>
            <person name="Joardar V."/>
            <person name="Pakala S."/>
            <person name="Pakala S."/>
            <person name="Venepally P."/>
            <person name="Chung J.K."/>
            <person name="Losada L."/>
            <person name="Nierman W.C."/>
        </authorList>
    </citation>
    <scope>NUCLEOTIDE SEQUENCE [LARGE SCALE GENOMIC DNA]</scope>
    <source>
        <strain evidence="1 4">NIH1004</strain>
    </source>
</reference>
<sequence length="66" mass="7287">MVCASINRQTSSRASLTPVFSPLKKPAGWRSADACCPEHTHQGKMLNVITVQSLKETISDDEQEKE</sequence>
<gene>
    <name evidence="1" type="ORF">ATNIH1004_005550</name>
    <name evidence="2" type="ORF">EYZ11_010046</name>
</gene>
<comment type="caution">
    <text evidence="2">The sequence shown here is derived from an EMBL/GenBank/DDBJ whole genome shotgun (WGS) entry which is preliminary data.</text>
</comment>
<dbReference type="VEuPathDB" id="FungiDB:EYZ11_010046"/>
<evidence type="ECO:0000313" key="1">
    <source>
        <dbReference type="EMBL" id="KAA8646875.1"/>
    </source>
</evidence>
<keyword evidence="3" id="KW-1185">Reference proteome</keyword>
<evidence type="ECO:0000313" key="3">
    <source>
        <dbReference type="Proteomes" id="UP000308092"/>
    </source>
</evidence>
<accession>A0A4S3J6E3</accession>